<evidence type="ECO:0000256" key="7">
    <source>
        <dbReference type="ARBA" id="ARBA00022692"/>
    </source>
</evidence>
<comment type="catalytic activity">
    <reaction evidence="13 14 15">
        <text>protoporphyrinogen IX + 3 A = protoporphyrin IX + 3 AH2</text>
        <dbReference type="Rhea" id="RHEA:62000"/>
        <dbReference type="ChEBI" id="CHEBI:13193"/>
        <dbReference type="ChEBI" id="CHEBI:17499"/>
        <dbReference type="ChEBI" id="CHEBI:57306"/>
        <dbReference type="ChEBI" id="CHEBI:57307"/>
    </reaction>
</comment>
<keyword evidence="8 14" id="KW-0479">Metal-binding</keyword>
<dbReference type="HAMAP" id="MF_02239">
    <property type="entry name" value="HemJ"/>
    <property type="match status" value="1"/>
</dbReference>
<evidence type="ECO:0000256" key="15">
    <source>
        <dbReference type="PIRNR" id="PIRNR004638"/>
    </source>
</evidence>
<dbReference type="NCBIfam" id="TIGR00701">
    <property type="entry name" value="protoporphyrinogen oxidase HemJ"/>
    <property type="match status" value="1"/>
</dbReference>
<evidence type="ECO:0000313" key="17">
    <source>
        <dbReference type="Proteomes" id="UP000680714"/>
    </source>
</evidence>
<feature type="transmembrane region" description="Helical" evidence="14">
    <location>
        <begin position="54"/>
        <end position="77"/>
    </location>
</feature>
<feature type="transmembrane region" description="Helical" evidence="14">
    <location>
        <begin position="123"/>
        <end position="141"/>
    </location>
</feature>
<keyword evidence="17" id="KW-1185">Reference proteome</keyword>
<evidence type="ECO:0000256" key="1">
    <source>
        <dbReference type="ARBA" id="ARBA00004651"/>
    </source>
</evidence>
<dbReference type="EC" id="1.3.99.-" evidence="14 15"/>
<comment type="pathway">
    <text evidence="2 14 15">Porphyrin-containing compound metabolism; protoporphyrin-IX biosynthesis; protoporphyrin-IX from protoporphyrinogen-IX: step 1/1.</text>
</comment>
<comment type="subcellular location">
    <subcellularLocation>
        <location evidence="1 14">Cell membrane</location>
        <topology evidence="1 14">Multi-pass membrane protein</topology>
    </subcellularLocation>
</comment>
<evidence type="ECO:0000256" key="5">
    <source>
        <dbReference type="ARBA" id="ARBA00022475"/>
    </source>
</evidence>
<reference evidence="16 17" key="1">
    <citation type="submission" date="2021-04" db="EMBL/GenBank/DDBJ databases">
        <title>Magnetospirillum sulfuroxidans sp. nov., a facultative chemolithoautotrophic sulfur-oxidizing alphaproteobacterium isolated from freshwater sediment and proposals for Paramagetospirillum gen. nov., and Magnetospirillaceae fam. nov.</title>
        <authorList>
            <person name="Koziaeva V."/>
            <person name="Geelhoed J.S."/>
            <person name="Sorokin D.Y."/>
            <person name="Grouzdev D.S."/>
        </authorList>
    </citation>
    <scope>NUCLEOTIDE SEQUENCE [LARGE SCALE GENOMIC DNA]</scope>
    <source>
        <strain evidence="16 17">J10</strain>
    </source>
</reference>
<comment type="function">
    <text evidence="14 15">Catalyzes the oxidation of protoporphyrinogen IX to protoporphyrin IX.</text>
</comment>
<keyword evidence="12 14" id="KW-0472">Membrane</keyword>
<dbReference type="EMBL" id="JAGTUF010000027">
    <property type="protein sequence ID" value="MBR9973629.1"/>
    <property type="molecule type" value="Genomic_DNA"/>
</dbReference>
<accession>A0ABS5IGV8</accession>
<dbReference type="PIRSF" id="PIRSF004638">
    <property type="entry name" value="UCP004638"/>
    <property type="match status" value="1"/>
</dbReference>
<sequence>MSGEAYLWIKAVHVIAVISWMAGLLYLPRLFVYHCEVAPGSETSEKFKVMERRLLKAIMTPAAIVAWGLGLWLAIIGGLFQDAWFHAKFTLVILMTISHVFMMRWKNDFAADRNTRPQKFYRIANEVPTLLMIGIVLLVVVKPF</sequence>
<evidence type="ECO:0000256" key="6">
    <source>
        <dbReference type="ARBA" id="ARBA00022617"/>
    </source>
</evidence>
<feature type="binding site" description="axial binding residue" evidence="14">
    <location>
        <position position="88"/>
    </location>
    <ligand>
        <name>heme</name>
        <dbReference type="ChEBI" id="CHEBI:30413"/>
    </ligand>
    <ligandPart>
        <name>Fe</name>
        <dbReference type="ChEBI" id="CHEBI:18248"/>
    </ligandPart>
</feature>
<keyword evidence="6 14" id="KW-0349">Heme</keyword>
<evidence type="ECO:0000256" key="3">
    <source>
        <dbReference type="ARBA" id="ARBA00006501"/>
    </source>
</evidence>
<dbReference type="RefSeq" id="WP_211551545.1">
    <property type="nucleotide sequence ID" value="NZ_JAGTUF010000027.1"/>
</dbReference>
<protein>
    <recommendedName>
        <fullName evidence="4 14">Protoporphyrinogen IX oxidase</fullName>
        <shortName evidence="14">PPO</shortName>
        <ecNumber evidence="14 15">1.3.99.-</ecNumber>
    </recommendedName>
</protein>
<comment type="subunit">
    <text evidence="14">Homodimer.</text>
</comment>
<dbReference type="InterPro" id="IPR005265">
    <property type="entry name" value="HemJ-like"/>
</dbReference>
<feature type="transmembrane region" description="Helical" evidence="14">
    <location>
        <begin position="6"/>
        <end position="27"/>
    </location>
</feature>
<evidence type="ECO:0000256" key="10">
    <source>
        <dbReference type="ARBA" id="ARBA00023002"/>
    </source>
</evidence>
<evidence type="ECO:0000256" key="4">
    <source>
        <dbReference type="ARBA" id="ARBA00017504"/>
    </source>
</evidence>
<evidence type="ECO:0000256" key="12">
    <source>
        <dbReference type="ARBA" id="ARBA00023136"/>
    </source>
</evidence>
<dbReference type="Pfam" id="PF03653">
    <property type="entry name" value="UPF0093"/>
    <property type="match status" value="1"/>
</dbReference>
<dbReference type="Proteomes" id="UP000680714">
    <property type="component" value="Unassembled WGS sequence"/>
</dbReference>
<proteinExistence type="inferred from homology"/>
<evidence type="ECO:0000256" key="2">
    <source>
        <dbReference type="ARBA" id="ARBA00005073"/>
    </source>
</evidence>
<keyword evidence="7 14" id="KW-0812">Transmembrane</keyword>
<evidence type="ECO:0000256" key="13">
    <source>
        <dbReference type="ARBA" id="ARBA00048390"/>
    </source>
</evidence>
<keyword evidence="9 14" id="KW-1133">Transmembrane helix</keyword>
<feature type="binding site" description="axial binding residue" evidence="14">
    <location>
        <position position="13"/>
    </location>
    <ligand>
        <name>heme</name>
        <dbReference type="ChEBI" id="CHEBI:30413"/>
    </ligand>
    <ligandPart>
        <name>Fe</name>
        <dbReference type="ChEBI" id="CHEBI:18248"/>
    </ligandPart>
</feature>
<keyword evidence="11 14" id="KW-0408">Iron</keyword>
<evidence type="ECO:0000256" key="14">
    <source>
        <dbReference type="HAMAP-Rule" id="MF_02239"/>
    </source>
</evidence>
<comment type="cofactor">
    <cofactor evidence="14 15">
        <name>heme b</name>
        <dbReference type="ChEBI" id="CHEBI:60344"/>
    </cofactor>
    <text evidence="14 15">Binds 1 heme b (iron(II)-protoporphyrin IX) group per subunit.</text>
</comment>
<organism evidence="16 17">
    <name type="scientific">Magnetospirillum sulfuroxidans</name>
    <dbReference type="NCBI Taxonomy" id="611300"/>
    <lineage>
        <taxon>Bacteria</taxon>
        <taxon>Pseudomonadati</taxon>
        <taxon>Pseudomonadota</taxon>
        <taxon>Alphaproteobacteria</taxon>
        <taxon>Rhodospirillales</taxon>
        <taxon>Rhodospirillaceae</taxon>
        <taxon>Magnetospirillum</taxon>
    </lineage>
</organism>
<comment type="similarity">
    <text evidence="3 14 15">Belongs to the HemJ family.</text>
</comment>
<evidence type="ECO:0000256" key="9">
    <source>
        <dbReference type="ARBA" id="ARBA00022989"/>
    </source>
</evidence>
<name>A0ABS5IGV8_9PROT</name>
<keyword evidence="10 14" id="KW-0560">Oxidoreductase</keyword>
<keyword evidence="5 14" id="KW-1003">Cell membrane</keyword>
<comment type="caution">
    <text evidence="16">The sequence shown here is derived from an EMBL/GenBank/DDBJ whole genome shotgun (WGS) entry which is preliminary data.</text>
</comment>
<dbReference type="PANTHER" id="PTHR40255:SF1">
    <property type="entry name" value="PROTOPORPHYRINOGEN IX OXIDASE"/>
    <property type="match status" value="1"/>
</dbReference>
<evidence type="ECO:0000256" key="8">
    <source>
        <dbReference type="ARBA" id="ARBA00022723"/>
    </source>
</evidence>
<evidence type="ECO:0000256" key="11">
    <source>
        <dbReference type="ARBA" id="ARBA00023004"/>
    </source>
</evidence>
<dbReference type="PANTHER" id="PTHR40255">
    <property type="entry name" value="UPF0093 MEMBRANE PROTEIN SLR1790"/>
    <property type="match status" value="1"/>
</dbReference>
<evidence type="ECO:0000313" key="16">
    <source>
        <dbReference type="EMBL" id="MBR9973629.1"/>
    </source>
</evidence>
<gene>
    <name evidence="16" type="primary">hemJ</name>
    <name evidence="16" type="ORF">KEC16_18020</name>
</gene>
<feature type="transmembrane region" description="Helical" evidence="14">
    <location>
        <begin position="83"/>
        <end position="102"/>
    </location>
</feature>